<dbReference type="Proteomes" id="UP000030475">
    <property type="component" value="Unassembled WGS sequence"/>
</dbReference>
<evidence type="ECO:0000256" key="1">
    <source>
        <dbReference type="SAM" id="MobiDB-lite"/>
    </source>
</evidence>
<accession>A0AA40MFA5</accession>
<comment type="caution">
    <text evidence="3">The sequence shown here is derived from an EMBL/GenBank/DDBJ whole genome shotgun (WGS) entry which is preliminary data.</text>
</comment>
<name>A0AA40MFA5_BURPE</name>
<feature type="signal peptide" evidence="2">
    <location>
        <begin position="1"/>
        <end position="22"/>
    </location>
</feature>
<sequence>MNRPIFSMAVRIAAAVFGTALAASVGAQTLASPQPVGRISDVTQFGMRPDAQFVICDGDECPPRTVKHIAQAPVTRAPEPEWTVPEPAARPASIRKAVKHKRQVPRKPRVRLCK</sequence>
<reference evidence="3 4" key="1">
    <citation type="submission" date="2014-08" db="EMBL/GenBank/DDBJ databases">
        <authorList>
            <person name="Bunnell A."/>
            <person name="Chain P.S."/>
            <person name="Chertkov O."/>
            <person name="Currie B.J."/>
            <person name="Daligault H.E."/>
            <person name="Davenport K.W."/>
            <person name="Davis C."/>
            <person name="Gleasner C.D."/>
            <person name="Johnson S.L."/>
            <person name="Kaestli M."/>
            <person name="Koren S."/>
            <person name="Kunde Y.A."/>
            <person name="Mayo M."/>
            <person name="McMurry K.K."/>
            <person name="Price E.P."/>
            <person name="Reitenga K.G."/>
            <person name="Robison R."/>
            <person name="Rosovitz M.J."/>
            <person name="Sarovich D.S."/>
            <person name="Teshima H."/>
        </authorList>
    </citation>
    <scope>NUCLEOTIDE SEQUENCE [LARGE SCALE GENOMIC DNA]</scope>
    <source>
        <strain evidence="3 4">MSHR44</strain>
    </source>
</reference>
<dbReference type="AlphaFoldDB" id="A0AA40MFA5"/>
<dbReference type="RefSeq" id="WP_038740580.1">
    <property type="nucleotide sequence ID" value="NZ_KN323090.1"/>
</dbReference>
<protein>
    <submittedName>
        <fullName evidence="3">Uncharacterized protein</fullName>
    </submittedName>
</protein>
<keyword evidence="2" id="KW-0732">Signal</keyword>
<organism evidence="3 4">
    <name type="scientific">Burkholderia pseudomallei</name>
    <name type="common">Pseudomonas pseudomallei</name>
    <dbReference type="NCBI Taxonomy" id="28450"/>
    <lineage>
        <taxon>Bacteria</taxon>
        <taxon>Pseudomonadati</taxon>
        <taxon>Pseudomonadota</taxon>
        <taxon>Betaproteobacteria</taxon>
        <taxon>Burkholderiales</taxon>
        <taxon>Burkholderiaceae</taxon>
        <taxon>Burkholderia</taxon>
        <taxon>pseudomallei group</taxon>
    </lineage>
</organism>
<feature type="chain" id="PRO_5041253779" evidence="2">
    <location>
        <begin position="23"/>
        <end position="114"/>
    </location>
</feature>
<evidence type="ECO:0000256" key="2">
    <source>
        <dbReference type="SAM" id="SignalP"/>
    </source>
</evidence>
<proteinExistence type="predicted"/>
<evidence type="ECO:0000313" key="4">
    <source>
        <dbReference type="Proteomes" id="UP000030475"/>
    </source>
</evidence>
<feature type="region of interest" description="Disordered" evidence="1">
    <location>
        <begin position="76"/>
        <end position="114"/>
    </location>
</feature>
<dbReference type="EMBL" id="JQIM01000007">
    <property type="protein sequence ID" value="KGX17008.1"/>
    <property type="molecule type" value="Genomic_DNA"/>
</dbReference>
<feature type="compositionally biased region" description="Basic residues" evidence="1">
    <location>
        <begin position="96"/>
        <end position="114"/>
    </location>
</feature>
<evidence type="ECO:0000313" key="3">
    <source>
        <dbReference type="EMBL" id="KGX17008.1"/>
    </source>
</evidence>
<gene>
    <name evidence="3" type="ORF">Y036_5978</name>
</gene>